<accession>A0A831LTN2</accession>
<dbReference type="AlphaFoldDB" id="A0A831LTN2"/>
<dbReference type="EMBL" id="DSDO01000287">
    <property type="protein sequence ID" value="HDR46870.1"/>
    <property type="molecule type" value="Genomic_DNA"/>
</dbReference>
<protein>
    <submittedName>
        <fullName evidence="2">Tetratricopeptide repeat protein</fullName>
    </submittedName>
</protein>
<dbReference type="Gene3D" id="1.25.40.10">
    <property type="entry name" value="Tetratricopeptide repeat domain"/>
    <property type="match status" value="1"/>
</dbReference>
<name>A0A831LTN2_9BACT</name>
<dbReference type="Proteomes" id="UP000886162">
    <property type="component" value="Unassembled WGS sequence"/>
</dbReference>
<proteinExistence type="predicted"/>
<comment type="caution">
    <text evidence="2">The sequence shown here is derived from an EMBL/GenBank/DDBJ whole genome shotgun (WGS) entry which is preliminary data.</text>
</comment>
<evidence type="ECO:0000256" key="1">
    <source>
        <dbReference type="SAM" id="MobiDB-lite"/>
    </source>
</evidence>
<organism evidence="2">
    <name type="scientific">Geoalkalibacter subterraneus</name>
    <dbReference type="NCBI Taxonomy" id="483547"/>
    <lineage>
        <taxon>Bacteria</taxon>
        <taxon>Pseudomonadati</taxon>
        <taxon>Thermodesulfobacteriota</taxon>
        <taxon>Desulfuromonadia</taxon>
        <taxon>Desulfuromonadales</taxon>
        <taxon>Geoalkalibacteraceae</taxon>
        <taxon>Geoalkalibacter</taxon>
    </lineage>
</organism>
<evidence type="ECO:0000313" key="2">
    <source>
        <dbReference type="EMBL" id="HDR46870.1"/>
    </source>
</evidence>
<dbReference type="InterPro" id="IPR011990">
    <property type="entry name" value="TPR-like_helical_dom_sf"/>
</dbReference>
<dbReference type="SUPFAM" id="SSF48452">
    <property type="entry name" value="TPR-like"/>
    <property type="match status" value="1"/>
</dbReference>
<sequence length="214" mass="24372">MGFFAAMFKPLGDSGQSVTDTLAARAYWPARAAQYLAEGRYSRAVEMCREHLRDNPNLVSGRLILARALYHAGQHETAGEQLYRVLSLDPSNLVALKYLGDIKFAAGDEFGAMAMYERVQQLDPWGSGLCCPMRKERQQTTRTITLPRQPETATANRSLRQVYFYTETLGDLYFKQGYPRLAAQVFEHLSRTGDSPRIREKLQQSQQKAREKER</sequence>
<reference evidence="2" key="1">
    <citation type="journal article" date="2020" name="mSystems">
        <title>Genome- and Community-Level Interaction Insights into Carbon Utilization and Element Cycling Functions of Hydrothermarchaeota in Hydrothermal Sediment.</title>
        <authorList>
            <person name="Zhou Z."/>
            <person name="Liu Y."/>
            <person name="Xu W."/>
            <person name="Pan J."/>
            <person name="Luo Z.H."/>
            <person name="Li M."/>
        </authorList>
    </citation>
    <scope>NUCLEOTIDE SEQUENCE [LARGE SCALE GENOMIC DNA]</scope>
    <source>
        <strain evidence="2">SpSt-1220</strain>
    </source>
</reference>
<gene>
    <name evidence="2" type="ORF">ENN94_04120</name>
</gene>
<feature type="region of interest" description="Disordered" evidence="1">
    <location>
        <begin position="193"/>
        <end position="214"/>
    </location>
</feature>